<dbReference type="UniPathway" id="UPA00078">
    <property type="reaction ID" value="UER00161"/>
</dbReference>
<dbReference type="PANTHER" id="PTHR43210">
    <property type="entry name" value="DETHIOBIOTIN SYNTHETASE"/>
    <property type="match status" value="1"/>
</dbReference>
<dbReference type="InterPro" id="IPR027417">
    <property type="entry name" value="P-loop_NTPase"/>
</dbReference>
<dbReference type="HAMAP" id="MF_00336">
    <property type="entry name" value="BioD"/>
    <property type="match status" value="1"/>
</dbReference>
<organism evidence="10 11">
    <name type="scientific">Veillonella montpellierensis DNF00314</name>
    <dbReference type="NCBI Taxonomy" id="1401067"/>
    <lineage>
        <taxon>Bacteria</taxon>
        <taxon>Bacillati</taxon>
        <taxon>Bacillota</taxon>
        <taxon>Negativicutes</taxon>
        <taxon>Veillonellales</taxon>
        <taxon>Veillonellaceae</taxon>
        <taxon>Veillonella</taxon>
    </lineage>
</organism>
<protein>
    <recommendedName>
        <fullName evidence="9">ATP-dependent dethiobiotin synthetase BioD</fullName>
        <ecNumber evidence="9">6.3.3.3</ecNumber>
    </recommendedName>
    <alternativeName>
        <fullName evidence="9">DTB synthetase</fullName>
        <shortName evidence="9">DTBS</shortName>
    </alternativeName>
    <alternativeName>
        <fullName evidence="9">Dethiobiotin synthase</fullName>
    </alternativeName>
</protein>
<evidence type="ECO:0000256" key="5">
    <source>
        <dbReference type="ARBA" id="ARBA00022756"/>
    </source>
</evidence>
<evidence type="ECO:0000256" key="9">
    <source>
        <dbReference type="HAMAP-Rule" id="MF_00336"/>
    </source>
</evidence>
<comment type="catalytic activity">
    <reaction evidence="8">
        <text>(7R,8S)-8-amino-7-(carboxyamino)nonanoate + ATP = (4R,5S)-dethiobiotin + ADP + phosphate + H(+)</text>
        <dbReference type="Rhea" id="RHEA:63684"/>
        <dbReference type="ChEBI" id="CHEBI:15378"/>
        <dbReference type="ChEBI" id="CHEBI:30616"/>
        <dbReference type="ChEBI" id="CHEBI:43474"/>
        <dbReference type="ChEBI" id="CHEBI:149470"/>
        <dbReference type="ChEBI" id="CHEBI:149473"/>
        <dbReference type="ChEBI" id="CHEBI:456216"/>
    </reaction>
</comment>
<evidence type="ECO:0000256" key="4">
    <source>
        <dbReference type="ARBA" id="ARBA00022741"/>
    </source>
</evidence>
<evidence type="ECO:0000256" key="2">
    <source>
        <dbReference type="ARBA" id="ARBA00022598"/>
    </source>
</evidence>
<keyword evidence="5 9" id="KW-0093">Biotin biosynthesis</keyword>
<evidence type="ECO:0000256" key="6">
    <source>
        <dbReference type="ARBA" id="ARBA00022840"/>
    </source>
</evidence>
<feature type="binding site" evidence="9">
    <location>
        <begin position="176"/>
        <end position="177"/>
    </location>
    <ligand>
        <name>ATP</name>
        <dbReference type="ChEBI" id="CHEBI:30616"/>
    </ligand>
</feature>
<comment type="caution">
    <text evidence="9">Lacks conserved residue(s) required for the propagation of feature annotation.</text>
</comment>
<dbReference type="Gene3D" id="3.40.50.300">
    <property type="entry name" value="P-loop containing nucleotide triphosphate hydrolases"/>
    <property type="match status" value="1"/>
</dbReference>
<dbReference type="PIRSF" id="PIRSF006755">
    <property type="entry name" value="DTB_synth"/>
    <property type="match status" value="1"/>
</dbReference>
<dbReference type="CDD" id="cd03109">
    <property type="entry name" value="DTBS"/>
    <property type="match status" value="1"/>
</dbReference>
<dbReference type="PANTHER" id="PTHR43210:SF2">
    <property type="entry name" value="ATP-DEPENDENT DETHIOBIOTIN SYNTHETASE BIOD 2"/>
    <property type="match status" value="1"/>
</dbReference>
<comment type="function">
    <text evidence="9">Catalyzes a mechanistically unusual reaction, the ATP-dependent insertion of CO2 between the N7 and N8 nitrogen atoms of 7,8-diaminopelargonic acid (DAPA, also called 7,8-diammoniononanoate) to form a ureido ring.</text>
</comment>
<dbReference type="InterPro" id="IPR004472">
    <property type="entry name" value="DTB_synth_BioD"/>
</dbReference>
<feature type="binding site" evidence="9">
    <location>
        <position position="112"/>
    </location>
    <ligand>
        <name>Mg(2+)</name>
        <dbReference type="ChEBI" id="CHEBI:18420"/>
    </ligand>
</feature>
<evidence type="ECO:0000313" key="10">
    <source>
        <dbReference type="EMBL" id="KGF47588.1"/>
    </source>
</evidence>
<dbReference type="Pfam" id="PF13500">
    <property type="entry name" value="AAA_26"/>
    <property type="match status" value="1"/>
</dbReference>
<accession>A0A096AKF4</accession>
<dbReference type="AlphaFoldDB" id="A0A096AKF4"/>
<dbReference type="GO" id="GO:0005829">
    <property type="term" value="C:cytosol"/>
    <property type="evidence" value="ECO:0007669"/>
    <property type="project" value="TreeGrafter"/>
</dbReference>
<feature type="binding site" evidence="9">
    <location>
        <position position="51"/>
    </location>
    <ligand>
        <name>Mg(2+)</name>
        <dbReference type="ChEBI" id="CHEBI:18420"/>
    </ligand>
</feature>
<feature type="binding site" evidence="9">
    <location>
        <begin position="112"/>
        <end position="115"/>
    </location>
    <ligand>
        <name>ATP</name>
        <dbReference type="ChEBI" id="CHEBI:30616"/>
    </ligand>
</feature>
<dbReference type="EC" id="6.3.3.3" evidence="9"/>
<comment type="similarity">
    <text evidence="9">Belongs to the dethiobiotin synthetase family.</text>
</comment>
<dbReference type="SUPFAM" id="SSF52540">
    <property type="entry name" value="P-loop containing nucleoside triphosphate hydrolases"/>
    <property type="match status" value="1"/>
</dbReference>
<gene>
    <name evidence="9" type="primary">bioD</name>
    <name evidence="10" type="ORF">HMPREF0872_04140</name>
</gene>
<evidence type="ECO:0000313" key="11">
    <source>
        <dbReference type="Proteomes" id="UP000029628"/>
    </source>
</evidence>
<comment type="pathway">
    <text evidence="9">Cofactor biosynthesis; biotin biosynthesis; biotin from 7,8-diaminononanoate: step 1/2.</text>
</comment>
<dbReference type="GO" id="GO:0005524">
    <property type="term" value="F:ATP binding"/>
    <property type="evidence" value="ECO:0007669"/>
    <property type="project" value="UniProtKB-UniRule"/>
</dbReference>
<feature type="binding site" evidence="9">
    <location>
        <position position="42"/>
    </location>
    <ligand>
        <name>substrate</name>
    </ligand>
</feature>
<dbReference type="NCBIfam" id="TIGR00347">
    <property type="entry name" value="bioD"/>
    <property type="match status" value="1"/>
</dbReference>
<name>A0A096AKF4_9FIRM</name>
<dbReference type="EMBL" id="JRNT01000008">
    <property type="protein sequence ID" value="KGF47588.1"/>
    <property type="molecule type" value="Genomic_DNA"/>
</dbReference>
<reference evidence="10 11" key="1">
    <citation type="submission" date="2014-07" db="EMBL/GenBank/DDBJ databases">
        <authorList>
            <person name="McCorrison J."/>
            <person name="Sanka R."/>
            <person name="Torralba M."/>
            <person name="Gillis M."/>
            <person name="Haft D.H."/>
            <person name="Methe B."/>
            <person name="Sutton G."/>
            <person name="Nelson K.E."/>
        </authorList>
    </citation>
    <scope>NUCLEOTIDE SEQUENCE [LARGE SCALE GENOMIC DNA]</scope>
    <source>
        <strain evidence="10 11">DNF00314</strain>
    </source>
</reference>
<dbReference type="GO" id="GO:0009102">
    <property type="term" value="P:biotin biosynthetic process"/>
    <property type="evidence" value="ECO:0007669"/>
    <property type="project" value="UniProtKB-UniRule"/>
</dbReference>
<feature type="binding site" evidence="9">
    <location>
        <position position="17"/>
    </location>
    <ligand>
        <name>Mg(2+)</name>
        <dbReference type="ChEBI" id="CHEBI:18420"/>
    </ligand>
</feature>
<keyword evidence="6 9" id="KW-0067">ATP-binding</keyword>
<sequence>MSRGLFVTGTGTDVGKTYVTALLAKKMKEAGYKLGYYKAALSGADTIEDSDAGFVNRIGNLEQEKETLLSYLYEHAVSPHLASKLEGNPVEKEVVIDGFHKVASTHDYVVMEGSGGIVCPIRYDADHVYLLEDIIHWCHLPALIVADAGLGTINSVVLTVEYMRSRHIPVKGIILNHYAGGVMEEDNIYMIEQLTGVSVLGLVKAGDTELDIDPSLLANLFDDVSK</sequence>
<dbReference type="Proteomes" id="UP000029628">
    <property type="component" value="Unassembled WGS sequence"/>
</dbReference>
<evidence type="ECO:0000256" key="1">
    <source>
        <dbReference type="ARBA" id="ARBA00022490"/>
    </source>
</evidence>
<dbReference type="RefSeq" id="WP_038152149.1">
    <property type="nucleotide sequence ID" value="NZ_JRNT01000008.1"/>
</dbReference>
<comment type="subunit">
    <text evidence="9">Homodimer.</text>
</comment>
<keyword evidence="4 9" id="KW-0547">Nucleotide-binding</keyword>
<keyword evidence="1 9" id="KW-0963">Cytoplasm</keyword>
<dbReference type="eggNOG" id="COG0132">
    <property type="taxonomic scope" value="Bacteria"/>
</dbReference>
<dbReference type="GO" id="GO:0000287">
    <property type="term" value="F:magnesium ion binding"/>
    <property type="evidence" value="ECO:0007669"/>
    <property type="project" value="UniProtKB-UniRule"/>
</dbReference>
<comment type="cofactor">
    <cofactor evidence="9">
        <name>Mg(2+)</name>
        <dbReference type="ChEBI" id="CHEBI:18420"/>
    </cofactor>
</comment>
<keyword evidence="2 9" id="KW-0436">Ligase</keyword>
<comment type="subcellular location">
    <subcellularLocation>
        <location evidence="9">Cytoplasm</location>
    </subcellularLocation>
</comment>
<proteinExistence type="inferred from homology"/>
<keyword evidence="7 9" id="KW-0460">Magnesium</keyword>
<comment type="catalytic activity">
    <reaction evidence="9">
        <text>(7R,8S)-7,8-diammoniononanoate + CO2 + ATP = (4R,5S)-dethiobiotin + ADP + phosphate + 3 H(+)</text>
        <dbReference type="Rhea" id="RHEA:15805"/>
        <dbReference type="ChEBI" id="CHEBI:15378"/>
        <dbReference type="ChEBI" id="CHEBI:16526"/>
        <dbReference type="ChEBI" id="CHEBI:30616"/>
        <dbReference type="ChEBI" id="CHEBI:43474"/>
        <dbReference type="ChEBI" id="CHEBI:149469"/>
        <dbReference type="ChEBI" id="CHEBI:149473"/>
        <dbReference type="ChEBI" id="CHEBI:456216"/>
        <dbReference type="EC" id="6.3.3.3"/>
    </reaction>
</comment>
<feature type="binding site" evidence="9">
    <location>
        <position position="51"/>
    </location>
    <ligand>
        <name>ATP</name>
        <dbReference type="ChEBI" id="CHEBI:30616"/>
    </ligand>
</feature>
<feature type="active site" evidence="9">
    <location>
        <position position="38"/>
    </location>
</feature>
<feature type="binding site" evidence="9">
    <location>
        <begin position="13"/>
        <end position="18"/>
    </location>
    <ligand>
        <name>ATP</name>
        <dbReference type="ChEBI" id="CHEBI:30616"/>
    </ligand>
</feature>
<evidence type="ECO:0000256" key="3">
    <source>
        <dbReference type="ARBA" id="ARBA00022723"/>
    </source>
</evidence>
<evidence type="ECO:0000256" key="7">
    <source>
        <dbReference type="ARBA" id="ARBA00022842"/>
    </source>
</evidence>
<comment type="caution">
    <text evidence="10">The sequence shown here is derived from an EMBL/GenBank/DDBJ whole genome shotgun (WGS) entry which is preliminary data.</text>
</comment>
<dbReference type="GO" id="GO:0004141">
    <property type="term" value="F:dethiobiotin synthase activity"/>
    <property type="evidence" value="ECO:0007669"/>
    <property type="project" value="UniProtKB-UniRule"/>
</dbReference>
<evidence type="ECO:0000256" key="8">
    <source>
        <dbReference type="ARBA" id="ARBA00047386"/>
    </source>
</evidence>
<keyword evidence="3 9" id="KW-0479">Metal-binding</keyword>
<keyword evidence="11" id="KW-1185">Reference proteome</keyword>